<dbReference type="SUPFAM" id="SSF53920">
    <property type="entry name" value="Fe-only hydrogenase"/>
    <property type="match status" value="1"/>
</dbReference>
<reference evidence="2" key="1">
    <citation type="submission" date="2019-08" db="EMBL/GenBank/DDBJ databases">
        <authorList>
            <person name="Kucharzyk K."/>
            <person name="Murdoch R.W."/>
            <person name="Higgins S."/>
            <person name="Loffler F."/>
        </authorList>
    </citation>
    <scope>NUCLEOTIDE SEQUENCE</scope>
</reference>
<dbReference type="InterPro" id="IPR009016">
    <property type="entry name" value="Fe_hydrogenase"/>
</dbReference>
<evidence type="ECO:0000259" key="1">
    <source>
        <dbReference type="Pfam" id="PF02906"/>
    </source>
</evidence>
<dbReference type="InterPro" id="IPR004108">
    <property type="entry name" value="Fe_hydrogenase_lsu_C"/>
</dbReference>
<feature type="domain" description="Iron hydrogenase large subunit C-terminal" evidence="1">
    <location>
        <begin position="3"/>
        <end position="42"/>
    </location>
</feature>
<dbReference type="AlphaFoldDB" id="A0A645HZS0"/>
<gene>
    <name evidence="2" type="ORF">SDC9_191543</name>
</gene>
<name>A0A645HZS0_9ZZZZ</name>
<dbReference type="EMBL" id="VSSQ01102757">
    <property type="protein sequence ID" value="MPN43982.1"/>
    <property type="molecule type" value="Genomic_DNA"/>
</dbReference>
<accession>A0A645HZS0</accession>
<sequence>MRARQADGIPDCRELLALLREGKIDANFLEGMGCPGGCVGGPKAILRRDEGEKNVNQYGDQAFYETPVDNLYVLELLKRMGFESVESLLEDRKIFTRYFEDQ</sequence>
<organism evidence="2">
    <name type="scientific">bioreactor metagenome</name>
    <dbReference type="NCBI Taxonomy" id="1076179"/>
    <lineage>
        <taxon>unclassified sequences</taxon>
        <taxon>metagenomes</taxon>
        <taxon>ecological metagenomes</taxon>
    </lineage>
</organism>
<dbReference type="Pfam" id="PF02906">
    <property type="entry name" value="Fe_hyd_lg_C"/>
    <property type="match status" value="1"/>
</dbReference>
<comment type="caution">
    <text evidence="2">The sequence shown here is derived from an EMBL/GenBank/DDBJ whole genome shotgun (WGS) entry which is preliminary data.</text>
</comment>
<protein>
    <recommendedName>
        <fullName evidence="1">Iron hydrogenase large subunit C-terminal domain-containing protein</fullName>
    </recommendedName>
</protein>
<dbReference type="Gene3D" id="3.40.950.10">
    <property type="entry name" value="Fe-only Hydrogenase (Larger Subunit), Chain L, domain 3"/>
    <property type="match status" value="1"/>
</dbReference>
<evidence type="ECO:0000313" key="2">
    <source>
        <dbReference type="EMBL" id="MPN43982.1"/>
    </source>
</evidence>
<proteinExistence type="predicted"/>